<reference evidence="1 2" key="1">
    <citation type="submission" date="2018-06" db="EMBL/GenBank/DDBJ databases">
        <title>Fusarium incarnatum-equiseti species complex species 28.</title>
        <authorList>
            <person name="Gardiner D.M."/>
        </authorList>
    </citation>
    <scope>NUCLEOTIDE SEQUENCE [LARGE SCALE GENOMIC DNA]</scope>
    <source>
        <strain evidence="1 2">FIESC_28</strain>
    </source>
</reference>
<organism evidence="1 2">
    <name type="scientific">Fusarium coffeatum</name>
    <dbReference type="NCBI Taxonomy" id="231269"/>
    <lineage>
        <taxon>Eukaryota</taxon>
        <taxon>Fungi</taxon>
        <taxon>Dikarya</taxon>
        <taxon>Ascomycota</taxon>
        <taxon>Pezizomycotina</taxon>
        <taxon>Sordariomycetes</taxon>
        <taxon>Hypocreomycetidae</taxon>
        <taxon>Hypocreales</taxon>
        <taxon>Nectriaceae</taxon>
        <taxon>Fusarium</taxon>
        <taxon>Fusarium incarnatum-equiseti species complex</taxon>
    </lineage>
</organism>
<accession>A0A366S700</accession>
<dbReference type="AlphaFoldDB" id="A0A366S700"/>
<comment type="caution">
    <text evidence="1">The sequence shown here is derived from an EMBL/GenBank/DDBJ whole genome shotgun (WGS) entry which is preliminary data.</text>
</comment>
<sequence>MSSKTLLDMPDELLPAILDHLKKDSYVAKNPLLIGGVRELVIDDTTFPTCINDWNTYKRAVTLWAYTQKDPDFDEDEDDLEEWEIQRRFDVSSSMVITKSMWEHFNSGIKGHHENRLAHADIAALKEALPKMKSLCSLIVTNCTPFEDRQSDSPFARMWRSPPSGGGRRPSWGERPWAPRCDWEPQLGDEPDPKTYSLDWLDDRIFTTVHPGEPDGYDDPYENDDVVYTRDYYNTYKSTIRAACNVGRDPRILSRQARVLHVALHVLEDPDVGPQLQEFRVDSSDSTISRCSPGLPITLFGNQSPFPDRLSRAFSTTNMTELYLILSNFDDGQKGRNIMDHGRVTQLLSSTPQLEQLYFEPHGMTTSGALPQITFPRLHTVEFSCGEVNPDKLIGFLERQGSVLKTLHISNCNIRTDPGQLWGDVADQINHLQRENVTNLQEGPFCQNWVGESQARCWGFPQMDPDYRESEDCVDWYLEDGRLFEKDSFED</sequence>
<protein>
    <submittedName>
        <fullName evidence="1">Uncharacterized protein</fullName>
    </submittedName>
</protein>
<evidence type="ECO:0000313" key="1">
    <source>
        <dbReference type="EMBL" id="RBR24668.1"/>
    </source>
</evidence>
<dbReference type="RefSeq" id="XP_031019259.1">
    <property type="nucleotide sequence ID" value="XM_031156750.1"/>
</dbReference>
<dbReference type="OrthoDB" id="5422579at2759"/>
<dbReference type="InterPro" id="IPR032675">
    <property type="entry name" value="LRR_dom_sf"/>
</dbReference>
<proteinExistence type="predicted"/>
<dbReference type="EMBL" id="QKXC01000053">
    <property type="protein sequence ID" value="RBR24668.1"/>
    <property type="molecule type" value="Genomic_DNA"/>
</dbReference>
<dbReference type="GeneID" id="41992046"/>
<dbReference type="Proteomes" id="UP000253153">
    <property type="component" value="Unassembled WGS sequence"/>
</dbReference>
<gene>
    <name evidence="1" type="ORF">FIESC28_02601</name>
</gene>
<evidence type="ECO:0000313" key="2">
    <source>
        <dbReference type="Proteomes" id="UP000253153"/>
    </source>
</evidence>
<name>A0A366S700_9HYPO</name>
<keyword evidence="2" id="KW-1185">Reference proteome</keyword>
<dbReference type="Gene3D" id="3.80.10.10">
    <property type="entry name" value="Ribonuclease Inhibitor"/>
    <property type="match status" value="1"/>
</dbReference>